<reference evidence="7" key="1">
    <citation type="submission" date="2021-12" db="EMBL/GenBank/DDBJ databases">
        <authorList>
            <person name="Martin H S."/>
        </authorList>
    </citation>
    <scope>NUCLEOTIDE SEQUENCE</scope>
</reference>
<evidence type="ECO:0000256" key="6">
    <source>
        <dbReference type="SAM" id="Phobius"/>
    </source>
</evidence>
<evidence type="ECO:0000313" key="7">
    <source>
        <dbReference type="EMBL" id="CAH0715422.1"/>
    </source>
</evidence>
<keyword evidence="8" id="KW-1185">Reference proteome</keyword>
<evidence type="ECO:0000256" key="1">
    <source>
        <dbReference type="ARBA" id="ARBA00004651"/>
    </source>
</evidence>
<sequence length="140" mass="15940">MFGMRMLLNSLSLLIDVIRFTNLAVLILIGSQGTGYANEYYTVIATLGRSLTCIIVLLSIVNHCERVYRQQERIIRLLDNLIINKNLDETLSTAFSDFRSLVQSRSINFHMANYIRIEYPLLVSMTSAVVTYTIILLQSS</sequence>
<keyword evidence="5 6" id="KW-0472">Membrane</keyword>
<feature type="transmembrane region" description="Helical" evidence="6">
    <location>
        <begin position="41"/>
        <end position="61"/>
    </location>
</feature>
<evidence type="ECO:0008006" key="9">
    <source>
        <dbReference type="Google" id="ProtNLM"/>
    </source>
</evidence>
<feature type="transmembrane region" description="Helical" evidence="6">
    <location>
        <begin position="119"/>
        <end position="137"/>
    </location>
</feature>
<evidence type="ECO:0000256" key="4">
    <source>
        <dbReference type="ARBA" id="ARBA00022989"/>
    </source>
</evidence>
<dbReference type="Pfam" id="PF08395">
    <property type="entry name" value="7tm_7"/>
    <property type="match status" value="1"/>
</dbReference>
<feature type="non-terminal residue" evidence="7">
    <location>
        <position position="140"/>
    </location>
</feature>
<dbReference type="AlphaFoldDB" id="A0A8J9VPD9"/>
<keyword evidence="3 6" id="KW-0812">Transmembrane</keyword>
<evidence type="ECO:0000256" key="3">
    <source>
        <dbReference type="ARBA" id="ARBA00022692"/>
    </source>
</evidence>
<comment type="subcellular location">
    <subcellularLocation>
        <location evidence="1">Cell membrane</location>
        <topology evidence="1">Multi-pass membrane protein</topology>
    </subcellularLocation>
</comment>
<accession>A0A8J9VPD9</accession>
<keyword evidence="4 6" id="KW-1133">Transmembrane helix</keyword>
<dbReference type="GO" id="GO:0050909">
    <property type="term" value="P:sensory perception of taste"/>
    <property type="evidence" value="ECO:0007669"/>
    <property type="project" value="InterPro"/>
</dbReference>
<dbReference type="EMBL" id="OV170230">
    <property type="protein sequence ID" value="CAH0715422.1"/>
    <property type="molecule type" value="Genomic_DNA"/>
</dbReference>
<dbReference type="OrthoDB" id="6513574at2759"/>
<dbReference type="GO" id="GO:0005886">
    <property type="term" value="C:plasma membrane"/>
    <property type="evidence" value="ECO:0007669"/>
    <property type="project" value="UniProtKB-SubCell"/>
</dbReference>
<name>A0A8J9VPD9_9NEOP</name>
<feature type="transmembrane region" description="Helical" evidence="6">
    <location>
        <begin position="7"/>
        <end position="29"/>
    </location>
</feature>
<evidence type="ECO:0000256" key="2">
    <source>
        <dbReference type="ARBA" id="ARBA00022475"/>
    </source>
</evidence>
<dbReference type="InterPro" id="IPR013604">
    <property type="entry name" value="7TM_chemorcpt"/>
</dbReference>
<evidence type="ECO:0000256" key="5">
    <source>
        <dbReference type="ARBA" id="ARBA00023136"/>
    </source>
</evidence>
<gene>
    <name evidence="7" type="ORF">BINO364_LOCUS2349</name>
</gene>
<organism evidence="7 8">
    <name type="scientific">Brenthis ino</name>
    <name type="common">lesser marbled fritillary</name>
    <dbReference type="NCBI Taxonomy" id="405034"/>
    <lineage>
        <taxon>Eukaryota</taxon>
        <taxon>Metazoa</taxon>
        <taxon>Ecdysozoa</taxon>
        <taxon>Arthropoda</taxon>
        <taxon>Hexapoda</taxon>
        <taxon>Insecta</taxon>
        <taxon>Pterygota</taxon>
        <taxon>Neoptera</taxon>
        <taxon>Endopterygota</taxon>
        <taxon>Lepidoptera</taxon>
        <taxon>Glossata</taxon>
        <taxon>Ditrysia</taxon>
        <taxon>Papilionoidea</taxon>
        <taxon>Nymphalidae</taxon>
        <taxon>Heliconiinae</taxon>
        <taxon>Argynnini</taxon>
        <taxon>Brenthis</taxon>
    </lineage>
</organism>
<evidence type="ECO:0000313" key="8">
    <source>
        <dbReference type="Proteomes" id="UP000838878"/>
    </source>
</evidence>
<proteinExistence type="predicted"/>
<dbReference type="Proteomes" id="UP000838878">
    <property type="component" value="Chromosome 10"/>
</dbReference>
<keyword evidence="2" id="KW-1003">Cell membrane</keyword>
<protein>
    <recommendedName>
        <fullName evidence="9">Gustatory receptor</fullName>
    </recommendedName>
</protein>